<gene>
    <name evidence="2" type="ORF">DMAD_06015</name>
</gene>
<dbReference type="Proteomes" id="UP001500889">
    <property type="component" value="Chromosome J"/>
</dbReference>
<feature type="signal peptide" evidence="1">
    <location>
        <begin position="1"/>
        <end position="24"/>
    </location>
</feature>
<evidence type="ECO:0000256" key="1">
    <source>
        <dbReference type="SAM" id="SignalP"/>
    </source>
</evidence>
<keyword evidence="3" id="KW-1185">Reference proteome</keyword>
<name>A0AAU9FQ89_DROMD</name>
<protein>
    <recommendedName>
        <fullName evidence="4">Secreted protein</fullName>
    </recommendedName>
</protein>
<accession>A0AAU9FQ89</accession>
<reference evidence="2 3" key="1">
    <citation type="submission" date="2024-02" db="EMBL/GenBank/DDBJ databases">
        <title>A chromosome-level genome assembly of Drosophila madeirensis, a fruit fly species endemic to Madeira island.</title>
        <authorList>
            <person name="Tomihara K."/>
            <person name="Llopart A."/>
            <person name="Yamamoto D."/>
        </authorList>
    </citation>
    <scope>NUCLEOTIDE SEQUENCE [LARGE SCALE GENOMIC DNA]</scope>
    <source>
        <strain evidence="2 3">RF1</strain>
    </source>
</reference>
<keyword evidence="1" id="KW-0732">Signal</keyword>
<dbReference type="EMBL" id="AP029265">
    <property type="protein sequence ID" value="BFF97641.1"/>
    <property type="molecule type" value="Genomic_DNA"/>
</dbReference>
<sequence>MQSSWGLHFLALLCIICLHRFAHSLHNPLMRKTCRLGEELVCDVQFIICWEYKCKCIESHVYLGPGLGCLFEEFA</sequence>
<evidence type="ECO:0008006" key="4">
    <source>
        <dbReference type="Google" id="ProtNLM"/>
    </source>
</evidence>
<organism evidence="2 3">
    <name type="scientific">Drosophila madeirensis</name>
    <name type="common">Fruit fly</name>
    <dbReference type="NCBI Taxonomy" id="30013"/>
    <lineage>
        <taxon>Eukaryota</taxon>
        <taxon>Metazoa</taxon>
        <taxon>Ecdysozoa</taxon>
        <taxon>Arthropoda</taxon>
        <taxon>Hexapoda</taxon>
        <taxon>Insecta</taxon>
        <taxon>Pterygota</taxon>
        <taxon>Neoptera</taxon>
        <taxon>Endopterygota</taxon>
        <taxon>Diptera</taxon>
        <taxon>Brachycera</taxon>
        <taxon>Muscomorpha</taxon>
        <taxon>Ephydroidea</taxon>
        <taxon>Drosophilidae</taxon>
        <taxon>Drosophila</taxon>
        <taxon>Sophophora</taxon>
    </lineage>
</organism>
<evidence type="ECO:0000313" key="3">
    <source>
        <dbReference type="Proteomes" id="UP001500889"/>
    </source>
</evidence>
<dbReference type="AlphaFoldDB" id="A0AAU9FQ89"/>
<evidence type="ECO:0000313" key="2">
    <source>
        <dbReference type="EMBL" id="BFF97641.1"/>
    </source>
</evidence>
<proteinExistence type="predicted"/>
<feature type="chain" id="PRO_5043863227" description="Secreted protein" evidence="1">
    <location>
        <begin position="25"/>
        <end position="75"/>
    </location>
</feature>